<dbReference type="InterPro" id="IPR027417">
    <property type="entry name" value="P-loop_NTPase"/>
</dbReference>
<accession>U2ZXR4</accession>
<dbReference type="SUPFAM" id="SSF52540">
    <property type="entry name" value="P-loop containing nucleoside triphosphate hydrolases"/>
    <property type="match status" value="1"/>
</dbReference>
<dbReference type="Gene3D" id="3.40.50.300">
    <property type="entry name" value="P-loop containing nucleotide triphosphate hydrolases"/>
    <property type="match status" value="1"/>
</dbReference>
<feature type="region of interest" description="Disordered" evidence="1">
    <location>
        <begin position="209"/>
        <end position="238"/>
    </location>
</feature>
<evidence type="ECO:0008006" key="4">
    <source>
        <dbReference type="Google" id="ProtNLM"/>
    </source>
</evidence>
<protein>
    <recommendedName>
        <fullName evidence="4">Protein ImuA</fullName>
    </recommendedName>
</protein>
<sequence>MADMLPASAQWRPGVRAVCHNEIFVSAADGGGIAAALALAMNGMRMAGMAEDDPRAVLWVQDRDAMRLSGRPYRSGLPEPLRRRVIHVAARTAEDALFALEEGLRCRDLACVVGEITGNPRALNFTASRRLSLVSEKHGVPLYLVRQDAERDLGSARMRWTMRSAPSSAARWNVRVPGAPRWHAELFRARGYTSGEWILHDDGTRLVAGREPLATGPDSPSHHGDLAGQSGGRSLAAL</sequence>
<proteinExistence type="predicted"/>
<evidence type="ECO:0000313" key="3">
    <source>
        <dbReference type="Proteomes" id="UP000016568"/>
    </source>
</evidence>
<keyword evidence="3" id="KW-1185">Reference proteome</keyword>
<dbReference type="AlphaFoldDB" id="U2ZXR4"/>
<dbReference type="RefSeq" id="WP_021688210.1">
    <property type="nucleotide sequence ID" value="NZ_BASZ01000001.1"/>
</dbReference>
<dbReference type="Proteomes" id="UP000016568">
    <property type="component" value="Unassembled WGS sequence"/>
</dbReference>
<name>U2ZXR4_9SPHN</name>
<comment type="caution">
    <text evidence="2">The sequence shown here is derived from an EMBL/GenBank/DDBJ whole genome shotgun (WGS) entry which is preliminary data.</text>
</comment>
<organism evidence="2 3">
    <name type="scientific">Caenibius tardaugens NBRC 16725</name>
    <dbReference type="NCBI Taxonomy" id="1219035"/>
    <lineage>
        <taxon>Bacteria</taxon>
        <taxon>Pseudomonadati</taxon>
        <taxon>Pseudomonadota</taxon>
        <taxon>Alphaproteobacteria</taxon>
        <taxon>Sphingomonadales</taxon>
        <taxon>Erythrobacteraceae</taxon>
        <taxon>Caenibius</taxon>
    </lineage>
</organism>
<dbReference type="KEGG" id="ntd:EGO55_16810"/>
<dbReference type="eggNOG" id="COG4544">
    <property type="taxonomic scope" value="Bacteria"/>
</dbReference>
<dbReference type="OrthoDB" id="7202530at2"/>
<gene>
    <name evidence="2" type="ORF">NT2_01_00710</name>
</gene>
<evidence type="ECO:0000256" key="1">
    <source>
        <dbReference type="SAM" id="MobiDB-lite"/>
    </source>
</evidence>
<reference evidence="2 3" key="1">
    <citation type="submission" date="2013-09" db="EMBL/GenBank/DDBJ databases">
        <title>Whole genome shotgun sequence of Novosphingobium tardaugens NBRC 16725.</title>
        <authorList>
            <person name="Isaki S."/>
            <person name="Hosoyama A."/>
            <person name="Tsuchikane K."/>
            <person name="Katsumata H."/>
            <person name="Ando Y."/>
            <person name="Yamazaki S."/>
            <person name="Fujita N."/>
        </authorList>
    </citation>
    <scope>NUCLEOTIDE SEQUENCE [LARGE SCALE GENOMIC DNA]</scope>
    <source>
        <strain evidence="2 3">NBRC 16725</strain>
    </source>
</reference>
<evidence type="ECO:0000313" key="2">
    <source>
        <dbReference type="EMBL" id="GAD47303.1"/>
    </source>
</evidence>
<dbReference type="EMBL" id="BASZ01000001">
    <property type="protein sequence ID" value="GAD47303.1"/>
    <property type="molecule type" value="Genomic_DNA"/>
</dbReference>